<gene>
    <name evidence="2" type="ORF">ACHAWO_006087</name>
</gene>
<evidence type="ECO:0000313" key="2">
    <source>
        <dbReference type="EMBL" id="KAL3786471.1"/>
    </source>
</evidence>
<feature type="transmembrane region" description="Helical" evidence="1">
    <location>
        <begin position="92"/>
        <end position="110"/>
    </location>
</feature>
<keyword evidence="3" id="KW-1185">Reference proteome</keyword>
<dbReference type="AlphaFoldDB" id="A0ABD3PGQ1"/>
<dbReference type="EMBL" id="JALLPJ020000647">
    <property type="protein sequence ID" value="KAL3786471.1"/>
    <property type="molecule type" value="Genomic_DNA"/>
</dbReference>
<name>A0ABD3PGQ1_9STRA</name>
<keyword evidence="1" id="KW-1133">Transmembrane helix</keyword>
<protein>
    <submittedName>
        <fullName evidence="2">Uncharacterized protein</fullName>
    </submittedName>
</protein>
<keyword evidence="1" id="KW-0812">Transmembrane</keyword>
<keyword evidence="1" id="KW-0472">Membrane</keyword>
<organism evidence="2 3">
    <name type="scientific">Cyclotella atomus</name>
    <dbReference type="NCBI Taxonomy" id="382360"/>
    <lineage>
        <taxon>Eukaryota</taxon>
        <taxon>Sar</taxon>
        <taxon>Stramenopiles</taxon>
        <taxon>Ochrophyta</taxon>
        <taxon>Bacillariophyta</taxon>
        <taxon>Coscinodiscophyceae</taxon>
        <taxon>Thalassiosirophycidae</taxon>
        <taxon>Stephanodiscales</taxon>
        <taxon>Stephanodiscaceae</taxon>
        <taxon>Cyclotella</taxon>
    </lineage>
</organism>
<reference evidence="2 3" key="1">
    <citation type="submission" date="2024-10" db="EMBL/GenBank/DDBJ databases">
        <title>Updated reference genomes for cyclostephanoid diatoms.</title>
        <authorList>
            <person name="Roberts W.R."/>
            <person name="Alverson A.J."/>
        </authorList>
    </citation>
    <scope>NUCLEOTIDE SEQUENCE [LARGE SCALE GENOMIC DNA]</scope>
    <source>
        <strain evidence="2 3">AJA010-31</strain>
    </source>
</reference>
<comment type="caution">
    <text evidence="2">The sequence shown here is derived from an EMBL/GenBank/DDBJ whole genome shotgun (WGS) entry which is preliminary data.</text>
</comment>
<evidence type="ECO:0000313" key="3">
    <source>
        <dbReference type="Proteomes" id="UP001530400"/>
    </source>
</evidence>
<accession>A0ABD3PGQ1</accession>
<proteinExistence type="predicted"/>
<sequence length="251" mass="27072">MNYRSCAFMAPGLLAATAFVFSMFAGVYCKFVSHISTTDVGTEEPIAVNSGIWYYQGYSVVNTTVQGTVILETCNNYPAGTYIDSRWKSARAFATMALIIGGVVAFWGLLAQCIYPNKAMFHLGGMLMLLCCVLQLKRCILQFQGLTFLFLESEACSNSNLTPSLETSMGLTFKDECVMAAGGKCSIAATVLWFFAAVAAFKVEPPNREPVTTQTQDVTYTKTTNPDGTVVVIENVVKGEPVDVGAQGASD</sequence>
<dbReference type="Proteomes" id="UP001530400">
    <property type="component" value="Unassembled WGS sequence"/>
</dbReference>
<evidence type="ECO:0000256" key="1">
    <source>
        <dbReference type="SAM" id="Phobius"/>
    </source>
</evidence>